<comment type="caution">
    <text evidence="2">The sequence shown here is derived from an EMBL/GenBank/DDBJ whole genome shotgun (WGS) entry which is preliminary data.</text>
</comment>
<dbReference type="PANTHER" id="PTHR37610">
    <property type="entry name" value="CCHC-TYPE DOMAIN-CONTAINING PROTEIN"/>
    <property type="match status" value="1"/>
</dbReference>
<organism evidence="2 3">
    <name type="scientific">Xanthoceras sorbifolium</name>
    <dbReference type="NCBI Taxonomy" id="99658"/>
    <lineage>
        <taxon>Eukaryota</taxon>
        <taxon>Viridiplantae</taxon>
        <taxon>Streptophyta</taxon>
        <taxon>Embryophyta</taxon>
        <taxon>Tracheophyta</taxon>
        <taxon>Spermatophyta</taxon>
        <taxon>Magnoliopsida</taxon>
        <taxon>eudicotyledons</taxon>
        <taxon>Gunneridae</taxon>
        <taxon>Pentapetalae</taxon>
        <taxon>rosids</taxon>
        <taxon>malvids</taxon>
        <taxon>Sapindales</taxon>
        <taxon>Sapindaceae</taxon>
        <taxon>Xanthoceroideae</taxon>
        <taxon>Xanthoceras</taxon>
    </lineage>
</organism>
<reference evidence="2 3" key="1">
    <citation type="submission" date="2021-02" db="EMBL/GenBank/DDBJ databases">
        <title>Plant Genome Project.</title>
        <authorList>
            <person name="Zhang R.-G."/>
        </authorList>
    </citation>
    <scope>NUCLEOTIDE SEQUENCE [LARGE SCALE GENOMIC DNA]</scope>
    <source>
        <tissue evidence="2">Leaves</tissue>
    </source>
</reference>
<keyword evidence="3" id="KW-1185">Reference proteome</keyword>
<evidence type="ECO:0000259" key="1">
    <source>
        <dbReference type="Pfam" id="PF14244"/>
    </source>
</evidence>
<feature type="domain" description="Retrotransposon Copia-like N-terminal" evidence="1">
    <location>
        <begin position="5"/>
        <end position="50"/>
    </location>
</feature>
<evidence type="ECO:0000313" key="3">
    <source>
        <dbReference type="Proteomes" id="UP000827721"/>
    </source>
</evidence>
<protein>
    <recommendedName>
        <fullName evidence="1">Retrotransposon Copia-like N-terminal domain-containing protein</fullName>
    </recommendedName>
</protein>
<gene>
    <name evidence="2" type="ORF">JRO89_XS01G0307700</name>
</gene>
<sequence length="160" mass="17932">MYSLHPSDNPGTVLVSSLLNGDNYTMWSRAMLKALSAKKKSGFVDGTIIKLSIMDPNFGDWKHYDDMMASWIVNAIIPELASHAIYAETARDLWLDLKERFSQVNGLRIFELQQKINFILQGIALNVVHSFHPTSWIIDSEATGHMVSSASFLSHITSTC</sequence>
<proteinExistence type="predicted"/>
<dbReference type="EMBL" id="JAFEMO010000001">
    <property type="protein sequence ID" value="KAH7577854.1"/>
    <property type="molecule type" value="Genomic_DNA"/>
</dbReference>
<dbReference type="InterPro" id="IPR029472">
    <property type="entry name" value="Copia-like_N"/>
</dbReference>
<evidence type="ECO:0000313" key="2">
    <source>
        <dbReference type="EMBL" id="KAH7577854.1"/>
    </source>
</evidence>
<dbReference type="Proteomes" id="UP000827721">
    <property type="component" value="Unassembled WGS sequence"/>
</dbReference>
<name>A0ABQ8INF6_9ROSI</name>
<accession>A0ABQ8INF6</accession>
<dbReference type="PANTHER" id="PTHR37610:SF97">
    <property type="entry name" value="RETROTRANSPOSON GAG DOMAIN-CONTAINING PROTEIN"/>
    <property type="match status" value="1"/>
</dbReference>
<dbReference type="Pfam" id="PF14244">
    <property type="entry name" value="Retrotran_gag_3"/>
    <property type="match status" value="1"/>
</dbReference>